<gene>
    <name evidence="1" type="ORF">BU24DRAFT_489206</name>
</gene>
<reference evidence="1" key="1">
    <citation type="journal article" date="2020" name="Stud. Mycol.">
        <title>101 Dothideomycetes genomes: a test case for predicting lifestyles and emergence of pathogens.</title>
        <authorList>
            <person name="Haridas S."/>
            <person name="Albert R."/>
            <person name="Binder M."/>
            <person name="Bloem J."/>
            <person name="Labutti K."/>
            <person name="Salamov A."/>
            <person name="Andreopoulos B."/>
            <person name="Baker S."/>
            <person name="Barry K."/>
            <person name="Bills G."/>
            <person name="Bluhm B."/>
            <person name="Cannon C."/>
            <person name="Castanera R."/>
            <person name="Culley D."/>
            <person name="Daum C."/>
            <person name="Ezra D."/>
            <person name="Gonzalez J."/>
            <person name="Henrissat B."/>
            <person name="Kuo A."/>
            <person name="Liang C."/>
            <person name="Lipzen A."/>
            <person name="Lutzoni F."/>
            <person name="Magnuson J."/>
            <person name="Mondo S."/>
            <person name="Nolan M."/>
            <person name="Ohm R."/>
            <person name="Pangilinan J."/>
            <person name="Park H.-J."/>
            <person name="Ramirez L."/>
            <person name="Alfaro M."/>
            <person name="Sun H."/>
            <person name="Tritt A."/>
            <person name="Yoshinaga Y."/>
            <person name="Zwiers L.-H."/>
            <person name="Turgeon B."/>
            <person name="Goodwin S."/>
            <person name="Spatafora J."/>
            <person name="Crous P."/>
            <person name="Grigoriev I."/>
        </authorList>
    </citation>
    <scope>NUCLEOTIDE SEQUENCE</scope>
    <source>
        <strain evidence="1">CBS 175.79</strain>
    </source>
</reference>
<proteinExistence type="predicted"/>
<dbReference type="RefSeq" id="XP_033387523.1">
    <property type="nucleotide sequence ID" value="XM_033533618.1"/>
</dbReference>
<dbReference type="GeneID" id="54291015"/>
<dbReference type="EMBL" id="ML978067">
    <property type="protein sequence ID" value="KAF2019184.1"/>
    <property type="molecule type" value="Genomic_DNA"/>
</dbReference>
<evidence type="ECO:0000313" key="2">
    <source>
        <dbReference type="Proteomes" id="UP000799778"/>
    </source>
</evidence>
<dbReference type="Proteomes" id="UP000799778">
    <property type="component" value="Unassembled WGS sequence"/>
</dbReference>
<sequence>MSGWDLDDESAKVLDIWVSVKPQNEADLASPSTSSTVQAAANTLWTFLDTPPGAFTAEFEDFDNRFARVENALVELCLLHPRSMDWGIAVMYQIIKDAPGDAIFGLGEGSEGARRDLERFFGNYLSFYADGTHGSVGTKPKDRQGAKDPFTVQFTAREVEDHADEVVKKMANIRKNRWKTMIVQCLAARCHVLETVEHAYKQALVNQLVEFLEIQLDISHREWSTIDCVGLLTMLRGSAAYLLSTFPAEERETKRQDWIKGLNSLLSTSHQGRAPEDKADDIRIKSHAALALKNLRAGGLNEPSVDLFDVQYWMF</sequence>
<organism evidence="1 2">
    <name type="scientific">Aaosphaeria arxii CBS 175.79</name>
    <dbReference type="NCBI Taxonomy" id="1450172"/>
    <lineage>
        <taxon>Eukaryota</taxon>
        <taxon>Fungi</taxon>
        <taxon>Dikarya</taxon>
        <taxon>Ascomycota</taxon>
        <taxon>Pezizomycotina</taxon>
        <taxon>Dothideomycetes</taxon>
        <taxon>Pleosporomycetidae</taxon>
        <taxon>Pleosporales</taxon>
        <taxon>Pleosporales incertae sedis</taxon>
        <taxon>Aaosphaeria</taxon>
    </lineage>
</organism>
<dbReference type="AlphaFoldDB" id="A0A6A5Y3Q6"/>
<keyword evidence="2" id="KW-1185">Reference proteome</keyword>
<evidence type="ECO:0000313" key="1">
    <source>
        <dbReference type="EMBL" id="KAF2019184.1"/>
    </source>
</evidence>
<name>A0A6A5Y3Q6_9PLEO</name>
<protein>
    <submittedName>
        <fullName evidence="1">Uncharacterized protein</fullName>
    </submittedName>
</protein>
<accession>A0A6A5Y3Q6</accession>
<dbReference type="OrthoDB" id="5177148at2759"/>